<comment type="similarity">
    <text evidence="2 6">Belongs to the band 7/mec-2 family. HflK subfamily.</text>
</comment>
<dbReference type="PANTHER" id="PTHR43327:SF2">
    <property type="entry name" value="MODULATOR OF FTSH PROTEASE HFLK"/>
    <property type="match status" value="1"/>
</dbReference>
<dbReference type="GO" id="GO:0008233">
    <property type="term" value="F:peptidase activity"/>
    <property type="evidence" value="ECO:0007669"/>
    <property type="project" value="UniProtKB-KW"/>
</dbReference>
<evidence type="ECO:0000256" key="6">
    <source>
        <dbReference type="RuleBase" id="RU364113"/>
    </source>
</evidence>
<sequence>MSEVRPFPNAPQIRINPRLILSGLVGLFVAVGIFSGVYQVPAESVAVVQRFGGYLKTENPGLHFKLPWGIDTMTLVEILRQQKLEFGFSTRGATNPYQYADYGDQEGEKTMVTGDLNTALVEWVVQYHISDPVAYVFNFREPLPTLRDLSQAVMREVVGDRTVDEVLTIGRQEMEAKCAERLRELVAALNMGVHIDQIQLGNINPPADVQASFSDVNRAKQEKESAINTASGNYNQIIPKARGEAEQKIKGAEGYAAKRVNEAEGDAARFKAVLTEYLKAPEVTKKRLYLETMSDVLSQVPGKVILDDKASSFLPLMNLRQTTPAK</sequence>
<evidence type="ECO:0000256" key="1">
    <source>
        <dbReference type="ARBA" id="ARBA00004167"/>
    </source>
</evidence>
<keyword evidence="8" id="KW-0378">Hydrolase</keyword>
<evidence type="ECO:0000256" key="3">
    <source>
        <dbReference type="ARBA" id="ARBA00022692"/>
    </source>
</evidence>
<feature type="domain" description="Band 7" evidence="7">
    <location>
        <begin position="35"/>
        <end position="217"/>
    </location>
</feature>
<feature type="transmembrane region" description="Helical" evidence="6">
    <location>
        <begin position="20"/>
        <end position="40"/>
    </location>
</feature>
<proteinExistence type="inferred from homology"/>
<dbReference type="InterPro" id="IPR001107">
    <property type="entry name" value="Band_7"/>
</dbReference>
<evidence type="ECO:0000313" key="8">
    <source>
        <dbReference type="EMBL" id="MFC5455212.1"/>
    </source>
</evidence>
<evidence type="ECO:0000259" key="7">
    <source>
        <dbReference type="SMART" id="SM00244"/>
    </source>
</evidence>
<keyword evidence="9" id="KW-1185">Reference proteome</keyword>
<dbReference type="SMART" id="SM00244">
    <property type="entry name" value="PHB"/>
    <property type="match status" value="1"/>
</dbReference>
<keyword evidence="5 6" id="KW-0472">Membrane</keyword>
<organism evidence="8 9">
    <name type="scientific">Prosthecobacter fluviatilis</name>
    <dbReference type="NCBI Taxonomy" id="445931"/>
    <lineage>
        <taxon>Bacteria</taxon>
        <taxon>Pseudomonadati</taxon>
        <taxon>Verrucomicrobiota</taxon>
        <taxon>Verrucomicrobiia</taxon>
        <taxon>Verrucomicrobiales</taxon>
        <taxon>Verrucomicrobiaceae</taxon>
        <taxon>Prosthecobacter</taxon>
    </lineage>
</organism>
<comment type="subcellular location">
    <subcellularLocation>
        <location evidence="1">Membrane</location>
        <topology evidence="1">Single-pass membrane protein</topology>
    </subcellularLocation>
</comment>
<keyword evidence="3 6" id="KW-0812">Transmembrane</keyword>
<dbReference type="InterPro" id="IPR036013">
    <property type="entry name" value="Band_7/SPFH_dom_sf"/>
</dbReference>
<reference evidence="9" key="1">
    <citation type="journal article" date="2019" name="Int. J. Syst. Evol. Microbiol.">
        <title>The Global Catalogue of Microorganisms (GCM) 10K type strain sequencing project: providing services to taxonomists for standard genome sequencing and annotation.</title>
        <authorList>
            <consortium name="The Broad Institute Genomics Platform"/>
            <consortium name="The Broad Institute Genome Sequencing Center for Infectious Disease"/>
            <person name="Wu L."/>
            <person name="Ma J."/>
        </authorList>
    </citation>
    <scope>NUCLEOTIDE SEQUENCE [LARGE SCALE GENOMIC DNA]</scope>
    <source>
        <strain evidence="9">CGMCC 4.1469</strain>
    </source>
</reference>
<dbReference type="PANTHER" id="PTHR43327">
    <property type="entry name" value="STOMATIN-LIKE PROTEIN 2, MITOCHONDRIAL"/>
    <property type="match status" value="1"/>
</dbReference>
<comment type="subunit">
    <text evidence="6">HflC and HflK may interact to form a multimeric complex.</text>
</comment>
<dbReference type="InterPro" id="IPR010201">
    <property type="entry name" value="HflK"/>
</dbReference>
<dbReference type="Pfam" id="PF01145">
    <property type="entry name" value="Band_7"/>
    <property type="match status" value="1"/>
</dbReference>
<gene>
    <name evidence="8" type="primary">hflK</name>
    <name evidence="8" type="ORF">ACFQDI_10125</name>
</gene>
<dbReference type="RefSeq" id="WP_377166072.1">
    <property type="nucleotide sequence ID" value="NZ_JBHSMQ010000003.1"/>
</dbReference>
<dbReference type="EMBL" id="JBHSMQ010000003">
    <property type="protein sequence ID" value="MFC5455212.1"/>
    <property type="molecule type" value="Genomic_DNA"/>
</dbReference>
<dbReference type="CDD" id="cd03404">
    <property type="entry name" value="SPFH_HflK"/>
    <property type="match status" value="1"/>
</dbReference>
<evidence type="ECO:0000256" key="4">
    <source>
        <dbReference type="ARBA" id="ARBA00022989"/>
    </source>
</evidence>
<dbReference type="Gene3D" id="3.30.479.30">
    <property type="entry name" value="Band 7 domain"/>
    <property type="match status" value="1"/>
</dbReference>
<keyword evidence="8" id="KW-0645">Protease</keyword>
<dbReference type="Proteomes" id="UP001596052">
    <property type="component" value="Unassembled WGS sequence"/>
</dbReference>
<dbReference type="NCBIfam" id="TIGR01933">
    <property type="entry name" value="hflK"/>
    <property type="match status" value="1"/>
</dbReference>
<dbReference type="SUPFAM" id="SSF117892">
    <property type="entry name" value="Band 7/SPFH domain"/>
    <property type="match status" value="1"/>
</dbReference>
<comment type="caution">
    <text evidence="8">The sequence shown here is derived from an EMBL/GenBank/DDBJ whole genome shotgun (WGS) entry which is preliminary data.</text>
</comment>
<evidence type="ECO:0000313" key="9">
    <source>
        <dbReference type="Proteomes" id="UP001596052"/>
    </source>
</evidence>
<dbReference type="GO" id="GO:0006508">
    <property type="term" value="P:proteolysis"/>
    <property type="evidence" value="ECO:0007669"/>
    <property type="project" value="UniProtKB-KW"/>
</dbReference>
<name>A0ABW0KRI0_9BACT</name>
<evidence type="ECO:0000256" key="5">
    <source>
        <dbReference type="ARBA" id="ARBA00023136"/>
    </source>
</evidence>
<evidence type="ECO:0000256" key="2">
    <source>
        <dbReference type="ARBA" id="ARBA00006971"/>
    </source>
</evidence>
<keyword evidence="4 6" id="KW-1133">Transmembrane helix</keyword>
<accession>A0ABW0KRI0</accession>
<dbReference type="InterPro" id="IPR050710">
    <property type="entry name" value="Band7/mec-2_domain"/>
</dbReference>
<protein>
    <recommendedName>
        <fullName evidence="6">Protein HflK</fullName>
    </recommendedName>
</protein>
<comment type="function">
    <text evidence="6">HflC and HflK could encode or regulate a protease.</text>
</comment>